<dbReference type="InterPro" id="IPR036514">
    <property type="entry name" value="SGNH_hydro_sf"/>
</dbReference>
<evidence type="ECO:0000256" key="1">
    <source>
        <dbReference type="SAM" id="SignalP"/>
    </source>
</evidence>
<feature type="domain" description="SGNH hydrolase-type esterase" evidence="2">
    <location>
        <begin position="37"/>
        <end position="208"/>
    </location>
</feature>
<protein>
    <submittedName>
        <fullName evidence="3">G-D-S-L family lipolytic protein</fullName>
    </submittedName>
</protein>
<proteinExistence type="predicted"/>
<keyword evidence="1" id="KW-0732">Signal</keyword>
<evidence type="ECO:0000313" key="3">
    <source>
        <dbReference type="EMBL" id="MBT1706497.1"/>
    </source>
</evidence>
<dbReference type="Pfam" id="PF13472">
    <property type="entry name" value="Lipase_GDSL_2"/>
    <property type="match status" value="1"/>
</dbReference>
<dbReference type="SUPFAM" id="SSF52266">
    <property type="entry name" value="SGNH hydrolase"/>
    <property type="match status" value="1"/>
</dbReference>
<comment type="caution">
    <text evidence="3">The sequence shown here is derived from an EMBL/GenBank/DDBJ whole genome shotgun (WGS) entry which is preliminary data.</text>
</comment>
<sequence>MGKLNTYLYLILSLSFFIVNAQDAKKFEQEVNNLVAGDSAVEKKKLIVFTGSSSVRFWSDLQDRYRDYNVINRGFGGSQMSDLIYYADKLIFKYKPKQIFIYEGDNDLSLGKSPETILSEAQTLLKMIRKNLPKKVKVSFISAKPSVSRWHLKESYEKYNALLKDWAATQKNVTFIDVWTPLLTSSGTVRQDIFKEDNLHLNAIGYDIWSNAIEDYLSPKLKK</sequence>
<keyword evidence="4" id="KW-1185">Reference proteome</keyword>
<dbReference type="InterPro" id="IPR013830">
    <property type="entry name" value="SGNH_hydro"/>
</dbReference>
<accession>A0ABS5VYJ9</accession>
<dbReference type="Gene3D" id="3.40.50.1110">
    <property type="entry name" value="SGNH hydrolase"/>
    <property type="match status" value="1"/>
</dbReference>
<dbReference type="InterPro" id="IPR051532">
    <property type="entry name" value="Ester_Hydrolysis_Enzymes"/>
</dbReference>
<dbReference type="CDD" id="cd04502">
    <property type="entry name" value="SGNH_hydrolase_like_7"/>
    <property type="match status" value="1"/>
</dbReference>
<dbReference type="Proteomes" id="UP000772618">
    <property type="component" value="Unassembled WGS sequence"/>
</dbReference>
<evidence type="ECO:0000259" key="2">
    <source>
        <dbReference type="Pfam" id="PF13472"/>
    </source>
</evidence>
<organism evidence="3 4">
    <name type="scientific">Chryseosolibacter indicus</name>
    <dbReference type="NCBI Taxonomy" id="2782351"/>
    <lineage>
        <taxon>Bacteria</taxon>
        <taxon>Pseudomonadati</taxon>
        <taxon>Bacteroidota</taxon>
        <taxon>Cytophagia</taxon>
        <taxon>Cytophagales</taxon>
        <taxon>Chryseotaleaceae</taxon>
        <taxon>Chryseosolibacter</taxon>
    </lineage>
</organism>
<gene>
    <name evidence="3" type="ORF">KK060_24700</name>
</gene>
<dbReference type="PANTHER" id="PTHR30383">
    <property type="entry name" value="THIOESTERASE 1/PROTEASE 1/LYSOPHOSPHOLIPASE L1"/>
    <property type="match status" value="1"/>
</dbReference>
<feature type="signal peptide" evidence="1">
    <location>
        <begin position="1"/>
        <end position="21"/>
    </location>
</feature>
<dbReference type="RefSeq" id="WP_254157882.1">
    <property type="nucleotide sequence ID" value="NZ_JAHESD010000126.1"/>
</dbReference>
<dbReference type="EMBL" id="JAHESD010000126">
    <property type="protein sequence ID" value="MBT1706497.1"/>
    <property type="molecule type" value="Genomic_DNA"/>
</dbReference>
<evidence type="ECO:0000313" key="4">
    <source>
        <dbReference type="Proteomes" id="UP000772618"/>
    </source>
</evidence>
<dbReference type="PANTHER" id="PTHR30383:SF5">
    <property type="entry name" value="SGNH HYDROLASE-TYPE ESTERASE DOMAIN-CONTAINING PROTEIN"/>
    <property type="match status" value="1"/>
</dbReference>
<reference evidence="3 4" key="1">
    <citation type="submission" date="2021-05" db="EMBL/GenBank/DDBJ databases">
        <title>A Polyphasic approach of four new species of the genus Ohtaekwangia: Ohtaekwangia histidinii sp. nov., Ohtaekwangia cretensis sp. nov., Ohtaekwangia indiensis sp. nov., Ohtaekwangia reichenbachii sp. nov. from diverse environment.</title>
        <authorList>
            <person name="Octaviana S."/>
        </authorList>
    </citation>
    <scope>NUCLEOTIDE SEQUENCE [LARGE SCALE GENOMIC DNA]</scope>
    <source>
        <strain evidence="3 4">PWU20</strain>
    </source>
</reference>
<name>A0ABS5VYJ9_9BACT</name>
<feature type="chain" id="PRO_5046582425" evidence="1">
    <location>
        <begin position="22"/>
        <end position="223"/>
    </location>
</feature>